<proteinExistence type="predicted"/>
<dbReference type="Gramene" id="ERN16182">
    <property type="protein sequence ID" value="ERN16182"/>
    <property type="gene ID" value="AMTR_s00030p00235290"/>
</dbReference>
<evidence type="ECO:0000256" key="1">
    <source>
        <dbReference type="SAM" id="MobiDB-lite"/>
    </source>
</evidence>
<feature type="compositionally biased region" description="Polar residues" evidence="1">
    <location>
        <begin position="30"/>
        <end position="43"/>
    </location>
</feature>
<dbReference type="HOGENOM" id="CLU_2561339_0_0_1"/>
<organism evidence="2 3">
    <name type="scientific">Amborella trichopoda</name>
    <dbReference type="NCBI Taxonomy" id="13333"/>
    <lineage>
        <taxon>Eukaryota</taxon>
        <taxon>Viridiplantae</taxon>
        <taxon>Streptophyta</taxon>
        <taxon>Embryophyta</taxon>
        <taxon>Tracheophyta</taxon>
        <taxon>Spermatophyta</taxon>
        <taxon>Magnoliopsida</taxon>
        <taxon>Amborellales</taxon>
        <taxon>Amborellaceae</taxon>
        <taxon>Amborella</taxon>
    </lineage>
</organism>
<reference evidence="3" key="1">
    <citation type="journal article" date="2013" name="Science">
        <title>The Amborella genome and the evolution of flowering plants.</title>
        <authorList>
            <consortium name="Amborella Genome Project"/>
        </authorList>
    </citation>
    <scope>NUCLEOTIDE SEQUENCE [LARGE SCALE GENOMIC DNA]</scope>
</reference>
<keyword evidence="3" id="KW-1185">Reference proteome</keyword>
<feature type="region of interest" description="Disordered" evidence="1">
    <location>
        <begin position="29"/>
        <end position="68"/>
    </location>
</feature>
<feature type="compositionally biased region" description="Basic and acidic residues" evidence="1">
    <location>
        <begin position="44"/>
        <end position="60"/>
    </location>
</feature>
<sequence length="82" mass="9058">MFNNIGMGFDVPIAKVYEVIKEGVRASKQKAMSNNEKLSNINVESKDGNKEVRNGKEKLVAKPTRSSTRITPHGAMIRDAIV</sequence>
<protein>
    <submittedName>
        <fullName evidence="2">Uncharacterized protein</fullName>
    </submittedName>
</protein>
<dbReference type="Proteomes" id="UP000017836">
    <property type="component" value="Unassembled WGS sequence"/>
</dbReference>
<accession>U5D441</accession>
<evidence type="ECO:0000313" key="3">
    <source>
        <dbReference type="Proteomes" id="UP000017836"/>
    </source>
</evidence>
<dbReference type="EMBL" id="KI392485">
    <property type="protein sequence ID" value="ERN16182.1"/>
    <property type="molecule type" value="Genomic_DNA"/>
</dbReference>
<evidence type="ECO:0000313" key="2">
    <source>
        <dbReference type="EMBL" id="ERN16182.1"/>
    </source>
</evidence>
<gene>
    <name evidence="2" type="ORF">AMTR_s00030p00235290</name>
</gene>
<name>U5D441_AMBTC</name>
<dbReference type="AlphaFoldDB" id="U5D441"/>